<dbReference type="InterPro" id="IPR015947">
    <property type="entry name" value="PUA-like_sf"/>
</dbReference>
<feature type="domain" description="Lon proteolytic" evidence="16">
    <location>
        <begin position="600"/>
        <end position="781"/>
    </location>
</feature>
<dbReference type="FunFam" id="3.40.50.300:FF:000021">
    <property type="entry name" value="Lon protease homolog"/>
    <property type="match status" value="1"/>
</dbReference>
<dbReference type="Gene3D" id="3.40.50.300">
    <property type="entry name" value="P-loop containing nucleotide triphosphate hydrolases"/>
    <property type="match status" value="1"/>
</dbReference>
<dbReference type="InterPro" id="IPR004815">
    <property type="entry name" value="Lon_bac/euk-typ"/>
</dbReference>
<dbReference type="HAMAP" id="MF_01973">
    <property type="entry name" value="lon_bact"/>
    <property type="match status" value="1"/>
</dbReference>
<evidence type="ECO:0000256" key="10">
    <source>
        <dbReference type="HAMAP-Rule" id="MF_01973"/>
    </source>
</evidence>
<evidence type="ECO:0000256" key="4">
    <source>
        <dbReference type="ARBA" id="ARBA00022741"/>
    </source>
</evidence>
<comment type="function">
    <text evidence="10">ATP-dependent serine protease that mediates the selective degradation of mutant and abnormal proteins as well as certain short-lived regulatory proteins. Required for cellular homeostasis and for survival from DNA damage and developmental changes induced by stress. Degrades polypeptides processively to yield small peptide fragments that are 5 to 10 amino acids long. Binds to DNA in a double-stranded, site-specific manner.</text>
</comment>
<proteinExistence type="evidence at transcript level"/>
<feature type="binding site" evidence="10 13">
    <location>
        <begin position="363"/>
        <end position="370"/>
    </location>
    <ligand>
        <name>ATP</name>
        <dbReference type="ChEBI" id="CHEBI:30616"/>
    </ligand>
</feature>
<dbReference type="SUPFAM" id="SSF52540">
    <property type="entry name" value="P-loop containing nucleoside triphosphate hydrolases"/>
    <property type="match status" value="1"/>
</dbReference>
<dbReference type="GO" id="GO:0006515">
    <property type="term" value="P:protein quality control for misfolded or incompletely synthesized proteins"/>
    <property type="evidence" value="ECO:0007669"/>
    <property type="project" value="UniProtKB-UniRule"/>
</dbReference>
<keyword evidence="5 10" id="KW-0378">Hydrolase</keyword>
<dbReference type="PANTHER" id="PTHR43718">
    <property type="entry name" value="LON PROTEASE"/>
    <property type="match status" value="1"/>
</dbReference>
<dbReference type="Pfam" id="PF00004">
    <property type="entry name" value="AAA"/>
    <property type="match status" value="1"/>
</dbReference>
<accession>A0A098QV00</accession>
<dbReference type="InterPro" id="IPR008269">
    <property type="entry name" value="Lon_proteolytic"/>
</dbReference>
<name>A0A098QV00_9SPIO</name>
<dbReference type="Proteomes" id="UP000029692">
    <property type="component" value="Unassembled WGS sequence"/>
</dbReference>
<dbReference type="Gene3D" id="1.10.8.60">
    <property type="match status" value="1"/>
</dbReference>
<dbReference type="Gene3D" id="1.20.5.5270">
    <property type="match status" value="1"/>
</dbReference>
<comment type="subunit">
    <text evidence="10 11">Homohexamer. Organized in a ring with a central cavity.</text>
</comment>
<dbReference type="PIRSF" id="PIRSF001174">
    <property type="entry name" value="Lon_proteas"/>
    <property type="match status" value="1"/>
</dbReference>
<keyword evidence="2 10" id="KW-0963">Cytoplasm</keyword>
<feature type="active site" evidence="10 12">
    <location>
        <position position="730"/>
    </location>
</feature>
<dbReference type="Pfam" id="PF02190">
    <property type="entry name" value="LON_substr_bdg"/>
    <property type="match status" value="1"/>
</dbReference>
<dbReference type="PROSITE" id="PS01046">
    <property type="entry name" value="LON_SER"/>
    <property type="match status" value="1"/>
</dbReference>
<dbReference type="InterPro" id="IPR020568">
    <property type="entry name" value="Ribosomal_Su5_D2-typ_SF"/>
</dbReference>
<dbReference type="GO" id="GO:0034605">
    <property type="term" value="P:cellular response to heat"/>
    <property type="evidence" value="ECO:0007669"/>
    <property type="project" value="UniProtKB-UniRule"/>
</dbReference>
<dbReference type="NCBIfam" id="TIGR00763">
    <property type="entry name" value="lon"/>
    <property type="match status" value="1"/>
</dbReference>
<dbReference type="EMBL" id="JNUP01000066">
    <property type="protein sequence ID" value="KGE71361.1"/>
    <property type="molecule type" value="Genomic_DNA"/>
</dbReference>
<sequence length="785" mass="87990">MADQNIVPSDQTLPNKIRVLPLMGKPIFPGIFTPLMINSPEDLKTVEDALQSDNSLGLVLVENEETENPSSNDLFSVGTLAKIVKKINLPDGGMNIFISTIKRFKIKKVIQSEIPITVAVEYPEEVLDDTLEVKALTRSLITEMKAVSENNPLFSEEMRLNMVNIDQPGKIADFITSILNIDREEQQRVLETFGIKKRMERVLLFIKKEQELLKIQKKIQNQINDKIEKSQRDYFLREQLKAIKQELGIAVDGKTEEYNRFKEIVDSLEVEDDIREQIEKELDKFALMEPNSSDYHVTRNYLDTIVSLPWNDPPPVEIDLKKAQRILDADHYGLEDVKERILEFIAVHKMKKDFRGSIILLVGPPGVGKTSIGKSIARALGRKFFRFSVGGMRDEAEIKGHRRTYVGAMPGKIIQGLKIVKTKDPVFMIDEIDKLGASFQGDPSSALLEVLDSEQNNSFRDHYLDLPFDVSRVLFIATANSLDTIPRPLMDRMEIIRLSGYITKEKLSIAKKYIIPKSLDRNGMTKDQVQFDYKALTAIAEGYAREAGMRNFEKAVDKVNRKIAKKLLVEEVQPPVTVTREDLTTYLGQPYFREDDAKTIIAPGMVTGLAWTNFGGDTLIIESVAVPGKEGFKLTGQMGSVMQESANIAYTYVRYLADSLGIAGDWFSKHTIHIHIPAGATPKDGPSAGITMASTLVSLALGKKVSKKIAMTGELSLAGRVLPIGGLKEKTIAAKRATIKDIIIPKANERDLDEIPDYVKKGLTFHPVEEMAEVLRILFGELKDA</sequence>
<keyword evidence="3 10" id="KW-0645">Protease</keyword>
<reference evidence="18 19" key="1">
    <citation type="submission" date="2014-05" db="EMBL/GenBank/DDBJ databases">
        <title>De novo Genome Sequence of Spirocheata sp.</title>
        <authorList>
            <person name="Shivani Y."/>
            <person name="Subhash Y."/>
            <person name="Tushar L."/>
            <person name="Sasikala C."/>
            <person name="Ramana C.V."/>
        </authorList>
    </citation>
    <scope>NUCLEOTIDE SEQUENCE [LARGE SCALE GENOMIC DNA]</scope>
    <source>
        <strain evidence="18 19">JC230</strain>
    </source>
</reference>
<dbReference type="SMART" id="SM00382">
    <property type="entry name" value="AAA"/>
    <property type="match status" value="1"/>
</dbReference>
<dbReference type="InterPro" id="IPR027417">
    <property type="entry name" value="P-loop_NTPase"/>
</dbReference>
<keyword evidence="8 10" id="KW-0346">Stress response</keyword>
<dbReference type="InterPro" id="IPR003111">
    <property type="entry name" value="Lon_prtase_N"/>
</dbReference>
<evidence type="ECO:0000313" key="18">
    <source>
        <dbReference type="EMBL" id="KGE71361.1"/>
    </source>
</evidence>
<comment type="catalytic activity">
    <reaction evidence="9 10 11 14">
        <text>Hydrolysis of proteins in presence of ATP.</text>
        <dbReference type="EC" id="3.4.21.53"/>
    </reaction>
</comment>
<dbReference type="Gene3D" id="2.30.130.40">
    <property type="entry name" value="LON domain-like"/>
    <property type="match status" value="1"/>
</dbReference>
<keyword evidence="7 10" id="KW-0067">ATP-binding</keyword>
<dbReference type="GO" id="GO:0005737">
    <property type="term" value="C:cytoplasm"/>
    <property type="evidence" value="ECO:0007669"/>
    <property type="project" value="UniProtKB-SubCell"/>
</dbReference>
<dbReference type="InterPro" id="IPR003593">
    <property type="entry name" value="AAA+_ATPase"/>
</dbReference>
<evidence type="ECO:0000256" key="15">
    <source>
        <dbReference type="RuleBase" id="RU000591"/>
    </source>
</evidence>
<evidence type="ECO:0000256" key="9">
    <source>
        <dbReference type="ARBA" id="ARBA00050665"/>
    </source>
</evidence>
<evidence type="ECO:0000256" key="6">
    <source>
        <dbReference type="ARBA" id="ARBA00022825"/>
    </source>
</evidence>
<comment type="induction">
    <text evidence="10">By heat shock.</text>
</comment>
<evidence type="ECO:0000313" key="19">
    <source>
        <dbReference type="Proteomes" id="UP000029692"/>
    </source>
</evidence>
<comment type="similarity">
    <text evidence="10 11 14 15">Belongs to the peptidase S16 family.</text>
</comment>
<dbReference type="InterPro" id="IPR027543">
    <property type="entry name" value="Lon_bac"/>
</dbReference>
<evidence type="ECO:0000256" key="12">
    <source>
        <dbReference type="PIRSR" id="PIRSR001174-1"/>
    </source>
</evidence>
<dbReference type="InterPro" id="IPR014721">
    <property type="entry name" value="Ribsml_uS5_D2-typ_fold_subgr"/>
</dbReference>
<evidence type="ECO:0000256" key="13">
    <source>
        <dbReference type="PIRSR" id="PIRSR001174-2"/>
    </source>
</evidence>
<comment type="subcellular location">
    <subcellularLocation>
        <location evidence="1 10 11">Cytoplasm</location>
    </subcellularLocation>
</comment>
<dbReference type="Gene3D" id="1.20.58.1480">
    <property type="match status" value="1"/>
</dbReference>
<protein>
    <recommendedName>
        <fullName evidence="10 11">Lon protease</fullName>
        <ecNumber evidence="10 11">3.4.21.53</ecNumber>
    </recommendedName>
    <alternativeName>
        <fullName evidence="10">ATP-dependent protease La</fullName>
    </alternativeName>
</protein>
<dbReference type="EC" id="3.4.21.53" evidence="10 11"/>
<dbReference type="GO" id="GO:0016887">
    <property type="term" value="F:ATP hydrolysis activity"/>
    <property type="evidence" value="ECO:0007669"/>
    <property type="project" value="UniProtKB-UniRule"/>
</dbReference>
<gene>
    <name evidence="10" type="primary">lon</name>
    <name evidence="18" type="ORF">DC28_11160</name>
</gene>
<keyword evidence="6 10" id="KW-0720">Serine protease</keyword>
<dbReference type="STRING" id="1480694.DC28_11160"/>
<dbReference type="InterPro" id="IPR046336">
    <property type="entry name" value="Lon_prtase_N_sf"/>
</dbReference>
<dbReference type="AlphaFoldDB" id="A0A098QV00"/>
<dbReference type="PROSITE" id="PS51787">
    <property type="entry name" value="LON_N"/>
    <property type="match status" value="1"/>
</dbReference>
<dbReference type="PRINTS" id="PR00830">
    <property type="entry name" value="ENDOLAPTASE"/>
</dbReference>
<dbReference type="eggNOG" id="COG0466">
    <property type="taxonomic scope" value="Bacteria"/>
</dbReference>
<evidence type="ECO:0000256" key="5">
    <source>
        <dbReference type="ARBA" id="ARBA00022801"/>
    </source>
</evidence>
<dbReference type="InterPro" id="IPR003959">
    <property type="entry name" value="ATPase_AAA_core"/>
</dbReference>
<dbReference type="GO" id="GO:0005524">
    <property type="term" value="F:ATP binding"/>
    <property type="evidence" value="ECO:0007669"/>
    <property type="project" value="UniProtKB-UniRule"/>
</dbReference>
<dbReference type="Gene3D" id="3.30.230.10">
    <property type="match status" value="1"/>
</dbReference>
<dbReference type="Pfam" id="PF05362">
    <property type="entry name" value="Lon_C"/>
    <property type="match status" value="1"/>
</dbReference>
<dbReference type="CDD" id="cd19500">
    <property type="entry name" value="RecA-like_Lon"/>
    <property type="match status" value="1"/>
</dbReference>
<evidence type="ECO:0000256" key="11">
    <source>
        <dbReference type="PIRNR" id="PIRNR001174"/>
    </source>
</evidence>
<dbReference type="InterPro" id="IPR054594">
    <property type="entry name" value="Lon_lid"/>
</dbReference>
<evidence type="ECO:0000256" key="1">
    <source>
        <dbReference type="ARBA" id="ARBA00004496"/>
    </source>
</evidence>
<evidence type="ECO:0000256" key="8">
    <source>
        <dbReference type="ARBA" id="ARBA00023016"/>
    </source>
</evidence>
<dbReference type="GO" id="GO:0043565">
    <property type="term" value="F:sequence-specific DNA binding"/>
    <property type="evidence" value="ECO:0007669"/>
    <property type="project" value="UniProtKB-UniRule"/>
</dbReference>
<dbReference type="OrthoDB" id="9803599at2"/>
<dbReference type="InterPro" id="IPR027065">
    <property type="entry name" value="Lon_Prtase"/>
</dbReference>
<evidence type="ECO:0000256" key="2">
    <source>
        <dbReference type="ARBA" id="ARBA00022490"/>
    </source>
</evidence>
<evidence type="ECO:0000259" key="17">
    <source>
        <dbReference type="PROSITE" id="PS51787"/>
    </source>
</evidence>
<dbReference type="SUPFAM" id="SSF54211">
    <property type="entry name" value="Ribosomal protein S5 domain 2-like"/>
    <property type="match status" value="1"/>
</dbReference>
<evidence type="ECO:0000256" key="14">
    <source>
        <dbReference type="PROSITE-ProRule" id="PRU01122"/>
    </source>
</evidence>
<dbReference type="RefSeq" id="WP_037548546.1">
    <property type="nucleotide sequence ID" value="NZ_JNUP01000066.1"/>
</dbReference>
<dbReference type="SMART" id="SM00464">
    <property type="entry name" value="LON"/>
    <property type="match status" value="1"/>
</dbReference>
<dbReference type="SUPFAM" id="SSF88697">
    <property type="entry name" value="PUA domain-like"/>
    <property type="match status" value="1"/>
</dbReference>
<evidence type="ECO:0000256" key="7">
    <source>
        <dbReference type="ARBA" id="ARBA00022840"/>
    </source>
</evidence>
<evidence type="ECO:0000256" key="3">
    <source>
        <dbReference type="ARBA" id="ARBA00022670"/>
    </source>
</evidence>
<keyword evidence="19" id="KW-1185">Reference proteome</keyword>
<comment type="caution">
    <text evidence="18">The sequence shown here is derived from an EMBL/GenBank/DDBJ whole genome shotgun (WGS) entry which is preliminary data.</text>
</comment>
<dbReference type="GO" id="GO:0004176">
    <property type="term" value="F:ATP-dependent peptidase activity"/>
    <property type="evidence" value="ECO:0007669"/>
    <property type="project" value="UniProtKB-UniRule"/>
</dbReference>
<feature type="domain" description="Lon N-terminal" evidence="17">
    <location>
        <begin position="17"/>
        <end position="210"/>
    </location>
</feature>
<dbReference type="PANTHER" id="PTHR43718:SF2">
    <property type="entry name" value="LON PROTEASE HOMOLOG, MITOCHONDRIAL"/>
    <property type="match status" value="1"/>
</dbReference>
<dbReference type="Pfam" id="PF22667">
    <property type="entry name" value="Lon_lid"/>
    <property type="match status" value="1"/>
</dbReference>
<keyword evidence="4 10" id="KW-0547">Nucleotide-binding</keyword>
<dbReference type="InterPro" id="IPR008268">
    <property type="entry name" value="Peptidase_S16_AS"/>
</dbReference>
<feature type="active site" evidence="10 12">
    <location>
        <position position="687"/>
    </location>
</feature>
<dbReference type="PROSITE" id="PS51786">
    <property type="entry name" value="LON_PROTEOLYTIC"/>
    <property type="match status" value="1"/>
</dbReference>
<organism evidence="18 19">
    <name type="scientific">Spirochaeta lutea</name>
    <dbReference type="NCBI Taxonomy" id="1480694"/>
    <lineage>
        <taxon>Bacteria</taxon>
        <taxon>Pseudomonadati</taxon>
        <taxon>Spirochaetota</taxon>
        <taxon>Spirochaetia</taxon>
        <taxon>Spirochaetales</taxon>
        <taxon>Spirochaetaceae</taxon>
        <taxon>Spirochaeta</taxon>
    </lineage>
</organism>
<dbReference type="GO" id="GO:0004252">
    <property type="term" value="F:serine-type endopeptidase activity"/>
    <property type="evidence" value="ECO:0007669"/>
    <property type="project" value="UniProtKB-UniRule"/>
</dbReference>
<evidence type="ECO:0000259" key="16">
    <source>
        <dbReference type="PROSITE" id="PS51786"/>
    </source>
</evidence>